<evidence type="ECO:0000256" key="1">
    <source>
        <dbReference type="ARBA" id="ARBA00001974"/>
    </source>
</evidence>
<dbReference type="PROSITE" id="PS51387">
    <property type="entry name" value="FAD_PCMH"/>
    <property type="match status" value="1"/>
</dbReference>
<dbReference type="Pfam" id="PF08031">
    <property type="entry name" value="BBE"/>
    <property type="match status" value="1"/>
</dbReference>
<dbReference type="Proteomes" id="UP000540568">
    <property type="component" value="Unassembled WGS sequence"/>
</dbReference>
<dbReference type="PROSITE" id="PS00862">
    <property type="entry name" value="OX2_COVAL_FAD"/>
    <property type="match status" value="1"/>
</dbReference>
<dbReference type="Gene3D" id="3.30.43.10">
    <property type="entry name" value="Uridine Diphospho-n-acetylenolpyruvylglucosamine Reductase, domain 2"/>
    <property type="match status" value="1"/>
</dbReference>
<dbReference type="InterPro" id="IPR006093">
    <property type="entry name" value="Oxy_OxRdtase_FAD_BS"/>
</dbReference>
<dbReference type="PANTHER" id="PTHR42973">
    <property type="entry name" value="BINDING OXIDOREDUCTASE, PUTATIVE (AFU_ORTHOLOGUE AFUA_1G17690)-RELATED"/>
    <property type="match status" value="1"/>
</dbReference>
<dbReference type="PANTHER" id="PTHR42973:SF39">
    <property type="entry name" value="FAD-BINDING PCMH-TYPE DOMAIN-CONTAINING PROTEIN"/>
    <property type="match status" value="1"/>
</dbReference>
<dbReference type="SUPFAM" id="SSF55103">
    <property type="entry name" value="FAD-linked oxidases, C-terminal domain"/>
    <property type="match status" value="1"/>
</dbReference>
<dbReference type="InterPro" id="IPR012951">
    <property type="entry name" value="BBE"/>
</dbReference>
<comment type="caution">
    <text evidence="7">The sequence shown here is derived from an EMBL/GenBank/DDBJ whole genome shotgun (WGS) entry which is preliminary data.</text>
</comment>
<feature type="domain" description="FAD-binding PCMH-type" evidence="6">
    <location>
        <begin position="33"/>
        <end position="222"/>
    </location>
</feature>
<dbReference type="InterPro" id="IPR016164">
    <property type="entry name" value="FAD-linked_Oxase-like_C"/>
</dbReference>
<dbReference type="GO" id="GO:0071949">
    <property type="term" value="F:FAD binding"/>
    <property type="evidence" value="ECO:0007669"/>
    <property type="project" value="InterPro"/>
</dbReference>
<evidence type="ECO:0000313" key="8">
    <source>
        <dbReference type="Proteomes" id="UP000540568"/>
    </source>
</evidence>
<dbReference type="SUPFAM" id="SSF56176">
    <property type="entry name" value="FAD-binding/transporter-associated domain-like"/>
    <property type="match status" value="1"/>
</dbReference>
<protein>
    <submittedName>
        <fullName evidence="7">FAD/FMN-containing dehydrogenase</fullName>
    </submittedName>
</protein>
<sequence length="467" mass="47412">MTSALDTLRRDFGGDLIEPGDAGYEAAARSRLVAGSPAYVLRPKTVADVQAAVRFASGSGLALSVRGGGHGFAGFGTNDGGIVIDLGALAGVEVVEGAAGVDGGTPAGGSAPVDGGARLVRIGGGATWGPVADALAPHGLAISSGDTKSVGVGGLTLSGGMGWKVRRYGLALDSLVAAQLVTADGAVVTASADEHPDLFWAIRGGGGNFGVVTSFEFVAHPTTRVFFGKVSFPAAEAAVVLQGWADYLRTAPEELTSIANLANPFAGGPEAPVEIHVAFDGDDADAADRALAPIRALGTVVADDVALTAYADVLVEGATPPPGVHVLAHDGLVDRESVAETLAILAEAGTTPGSPSIAVRSLGGAMSRVPGDATAYAHRQAELMVTTFTGGPAPAIEAARPALDALWDRLAPHLHGAYANFLSTADETDVTTVYPEPTYERLAAVKRRYDPSNLFARNHNVRPGRMS</sequence>
<keyword evidence="4" id="KW-0274">FAD</keyword>
<comment type="similarity">
    <text evidence="2">Belongs to the oxygen-dependent FAD-linked oxidoreductase family.</text>
</comment>
<name>A0A7W3PCH6_9MICO</name>
<evidence type="ECO:0000313" key="7">
    <source>
        <dbReference type="EMBL" id="MBA8806728.1"/>
    </source>
</evidence>
<keyword evidence="5" id="KW-0560">Oxidoreductase</keyword>
<reference evidence="7 8" key="1">
    <citation type="submission" date="2020-07" db="EMBL/GenBank/DDBJ databases">
        <title>Sequencing the genomes of 1000 actinobacteria strains.</title>
        <authorList>
            <person name="Klenk H.-P."/>
        </authorList>
    </citation>
    <scope>NUCLEOTIDE SEQUENCE [LARGE SCALE GENOMIC DNA]</scope>
    <source>
        <strain evidence="7 8">DSM 44121</strain>
    </source>
</reference>
<dbReference type="InterPro" id="IPR050416">
    <property type="entry name" value="FAD-linked_Oxidoreductase"/>
</dbReference>
<dbReference type="InterPro" id="IPR016169">
    <property type="entry name" value="FAD-bd_PCMH_sub2"/>
</dbReference>
<evidence type="ECO:0000256" key="4">
    <source>
        <dbReference type="ARBA" id="ARBA00022827"/>
    </source>
</evidence>
<dbReference type="Gene3D" id="3.40.462.20">
    <property type="match status" value="1"/>
</dbReference>
<dbReference type="EMBL" id="JACGWV010000001">
    <property type="protein sequence ID" value="MBA8806728.1"/>
    <property type="molecule type" value="Genomic_DNA"/>
</dbReference>
<dbReference type="RefSeq" id="WP_182614413.1">
    <property type="nucleotide sequence ID" value="NZ_BAAATF010000002.1"/>
</dbReference>
<organism evidence="7 8">
    <name type="scientific">Promicromonospora sukumoe</name>
    <dbReference type="NCBI Taxonomy" id="88382"/>
    <lineage>
        <taxon>Bacteria</taxon>
        <taxon>Bacillati</taxon>
        <taxon>Actinomycetota</taxon>
        <taxon>Actinomycetes</taxon>
        <taxon>Micrococcales</taxon>
        <taxon>Promicromonosporaceae</taxon>
        <taxon>Promicromonospora</taxon>
    </lineage>
</organism>
<dbReference type="GO" id="GO:0016491">
    <property type="term" value="F:oxidoreductase activity"/>
    <property type="evidence" value="ECO:0007669"/>
    <property type="project" value="UniProtKB-KW"/>
</dbReference>
<keyword evidence="3" id="KW-0285">Flavoprotein</keyword>
<dbReference type="InterPro" id="IPR016167">
    <property type="entry name" value="FAD-bd_PCMH_sub1"/>
</dbReference>
<proteinExistence type="inferred from homology"/>
<dbReference type="Pfam" id="PF01565">
    <property type="entry name" value="FAD_binding_4"/>
    <property type="match status" value="1"/>
</dbReference>
<dbReference type="Gene3D" id="3.30.465.10">
    <property type="match status" value="1"/>
</dbReference>
<dbReference type="InterPro" id="IPR006094">
    <property type="entry name" value="Oxid_FAD_bind_N"/>
</dbReference>
<dbReference type="AlphaFoldDB" id="A0A7W3PCH6"/>
<evidence type="ECO:0000256" key="2">
    <source>
        <dbReference type="ARBA" id="ARBA00005466"/>
    </source>
</evidence>
<evidence type="ECO:0000256" key="3">
    <source>
        <dbReference type="ARBA" id="ARBA00022630"/>
    </source>
</evidence>
<keyword evidence="8" id="KW-1185">Reference proteome</keyword>
<dbReference type="InterPro" id="IPR036318">
    <property type="entry name" value="FAD-bd_PCMH-like_sf"/>
</dbReference>
<accession>A0A7W3PCH6</accession>
<comment type="cofactor">
    <cofactor evidence="1">
        <name>FAD</name>
        <dbReference type="ChEBI" id="CHEBI:57692"/>
    </cofactor>
</comment>
<evidence type="ECO:0000259" key="6">
    <source>
        <dbReference type="PROSITE" id="PS51387"/>
    </source>
</evidence>
<gene>
    <name evidence="7" type="ORF">FHX71_000670</name>
</gene>
<evidence type="ECO:0000256" key="5">
    <source>
        <dbReference type="ARBA" id="ARBA00023002"/>
    </source>
</evidence>
<dbReference type="InterPro" id="IPR016166">
    <property type="entry name" value="FAD-bd_PCMH"/>
</dbReference>